<dbReference type="GO" id="GO:0005886">
    <property type="term" value="C:plasma membrane"/>
    <property type="evidence" value="ECO:0007669"/>
    <property type="project" value="TreeGrafter"/>
</dbReference>
<evidence type="ECO:0000259" key="3">
    <source>
        <dbReference type="Pfam" id="PF10148"/>
    </source>
</evidence>
<evidence type="ECO:0000256" key="2">
    <source>
        <dbReference type="SAM" id="MobiDB-lite"/>
    </source>
</evidence>
<dbReference type="InterPro" id="IPR039045">
    <property type="entry name" value="SCHIP_1"/>
</dbReference>
<feature type="domain" description="Schwannomin interacting protein 1 C-terminal" evidence="3">
    <location>
        <begin position="64"/>
        <end position="316"/>
    </location>
</feature>
<feature type="region of interest" description="Disordered" evidence="2">
    <location>
        <begin position="112"/>
        <end position="148"/>
    </location>
</feature>
<proteinExistence type="predicted"/>
<evidence type="ECO:0000313" key="4">
    <source>
        <dbReference type="EMBL" id="CAG6653910.1"/>
    </source>
</evidence>
<dbReference type="GO" id="GO:0035332">
    <property type="term" value="P:positive regulation of hippo signaling"/>
    <property type="evidence" value="ECO:0007669"/>
    <property type="project" value="TreeGrafter"/>
</dbReference>
<accession>A0A8D8RQ10</accession>
<name>A0A8D8RQ10_9HEMI</name>
<dbReference type="InterPro" id="IPR015649">
    <property type="entry name" value="SCHIP_1_C"/>
</dbReference>
<keyword evidence="1" id="KW-0175">Coiled coil</keyword>
<dbReference type="Pfam" id="PF10148">
    <property type="entry name" value="SCHIP-1_C"/>
    <property type="match status" value="1"/>
</dbReference>
<dbReference type="EMBL" id="HBUF01175477">
    <property type="protein sequence ID" value="CAG6653910.1"/>
    <property type="molecule type" value="Transcribed_RNA"/>
</dbReference>
<sequence>MMSPDSDSDFEVYTSPFCLTESIEDDTNVQNENSIIDKFVRTVTVDDFRSASMRPERTYWRFARRNDREEIRKRLANGTDPEHLEKGARRKPNLQTRLQNGMNLQICFMNETASDDNESPGSDAEPKSLPSKNKSCHVVSSKQAQSLSCQISNTNKTNHKYTRPSPNKLTLPLKNVYTSNKVSSVADFFARQAELQVEARKALSESKDNARKLMQEERETHPVSPITEIIRTSLHKVGITFPKDRRRLSRQLLTDMNVAQLQVIVNDLHTQIEYLNEKLVRYLMERDELHMTQDSMLVDIEDLTRYLSAKQKNLKQESIQNNNNHSTSIMFNSLKPQMNRIATLAKAMEATDPAMEDTTT</sequence>
<dbReference type="PANTHER" id="PTHR13103">
    <property type="entry name" value="SCHWANNOMIN INTERACTING PROTEIN 1"/>
    <property type="match status" value="1"/>
</dbReference>
<dbReference type="EMBL" id="HBUF01175476">
    <property type="protein sequence ID" value="CAG6653909.1"/>
    <property type="molecule type" value="Transcribed_RNA"/>
</dbReference>
<dbReference type="AlphaFoldDB" id="A0A8D8RQ10"/>
<feature type="region of interest" description="Disordered" evidence="2">
    <location>
        <begin position="74"/>
        <end position="96"/>
    </location>
</feature>
<feature type="compositionally biased region" description="Polar residues" evidence="2">
    <location>
        <begin position="130"/>
        <end position="148"/>
    </location>
</feature>
<protein>
    <submittedName>
        <fullName evidence="4">Schwannomin-interacting protein 1</fullName>
    </submittedName>
</protein>
<dbReference type="PANTHER" id="PTHR13103:SF2">
    <property type="entry name" value="IQCJ-SCHIP1 READTHROUGH TRANSCRIPT PROTEIN-RELATED"/>
    <property type="match status" value="1"/>
</dbReference>
<dbReference type="GO" id="GO:0030054">
    <property type="term" value="C:cell junction"/>
    <property type="evidence" value="ECO:0007669"/>
    <property type="project" value="TreeGrafter"/>
</dbReference>
<evidence type="ECO:0000256" key="1">
    <source>
        <dbReference type="ARBA" id="ARBA00023054"/>
    </source>
</evidence>
<organism evidence="4">
    <name type="scientific">Cacopsylla melanoneura</name>
    <dbReference type="NCBI Taxonomy" id="428564"/>
    <lineage>
        <taxon>Eukaryota</taxon>
        <taxon>Metazoa</taxon>
        <taxon>Ecdysozoa</taxon>
        <taxon>Arthropoda</taxon>
        <taxon>Hexapoda</taxon>
        <taxon>Insecta</taxon>
        <taxon>Pterygota</taxon>
        <taxon>Neoptera</taxon>
        <taxon>Paraneoptera</taxon>
        <taxon>Hemiptera</taxon>
        <taxon>Sternorrhyncha</taxon>
        <taxon>Psylloidea</taxon>
        <taxon>Psyllidae</taxon>
        <taxon>Psyllinae</taxon>
        <taxon>Cacopsylla</taxon>
    </lineage>
</organism>
<reference evidence="4" key="1">
    <citation type="submission" date="2021-05" db="EMBL/GenBank/DDBJ databases">
        <authorList>
            <person name="Alioto T."/>
            <person name="Alioto T."/>
            <person name="Gomez Garrido J."/>
        </authorList>
    </citation>
    <scope>NUCLEOTIDE SEQUENCE</scope>
</reference>